<name>A0ABQ9H3L6_9NEOP</name>
<sequence length="489" mass="54430">MGDLVAPCLIYPLTGLIYFLTDLVFVPCLPNTATPAASLLSLQRLVTISSKDRWSTSFCKEESWTHVMDKGHTPNNNRLQTVSINLKNANDDSSMRRDCECESECECWLFGTQPYTTIELFRNARMQGWGNREIPETTRRPGASSGTIPFGLWILALSAGQILNHRSLLSLRRTLHRSTANGTEVNRTRRSWNSGRSFSSRRGEQGWTSRGNAPGLPHMGIVPEDVTGQRIFSVISRFPQPCIETLLHIHFASPSSAIKIPMLRAAQTSLLRSRRKLPTKLGCCYPDALAWSWERGSPQLADPLEVVDAGHVVLQQVGDDVPRVHLDHDQGGQHLALQPLQLAPHQVPQYVHLPAGIPEISAALNIRVFRAGEVETRRVWNNTVMKGRGGIVRHDSPHAIDKSGERLRQESNPVRLVALAEKQINVGIRRLVVRSQRDRSTSSLVYGLDRRLQVTLTAIEVTGCHESVTSDRDCPRRLDLSICHGSSAA</sequence>
<evidence type="ECO:0000313" key="2">
    <source>
        <dbReference type="EMBL" id="KAJ8878768.1"/>
    </source>
</evidence>
<evidence type="ECO:0000313" key="3">
    <source>
        <dbReference type="Proteomes" id="UP001159363"/>
    </source>
</evidence>
<keyword evidence="3" id="KW-1185">Reference proteome</keyword>
<reference evidence="2 3" key="1">
    <citation type="submission" date="2023-02" db="EMBL/GenBank/DDBJ databases">
        <title>LHISI_Scaffold_Assembly.</title>
        <authorList>
            <person name="Stuart O.P."/>
            <person name="Cleave R."/>
            <person name="Magrath M.J.L."/>
            <person name="Mikheyev A.S."/>
        </authorList>
    </citation>
    <scope>NUCLEOTIDE SEQUENCE [LARGE SCALE GENOMIC DNA]</scope>
    <source>
        <strain evidence="2">Daus_M_001</strain>
        <tissue evidence="2">Leg muscle</tissue>
    </source>
</reference>
<gene>
    <name evidence="2" type="ORF">PR048_019354</name>
</gene>
<dbReference type="EMBL" id="JARBHB010000007">
    <property type="protein sequence ID" value="KAJ8878768.1"/>
    <property type="molecule type" value="Genomic_DNA"/>
</dbReference>
<dbReference type="Proteomes" id="UP001159363">
    <property type="component" value="Chromosome 6"/>
</dbReference>
<feature type="compositionally biased region" description="Polar residues" evidence="1">
    <location>
        <begin position="182"/>
        <end position="211"/>
    </location>
</feature>
<accession>A0ABQ9H3L6</accession>
<protein>
    <submittedName>
        <fullName evidence="2">Uncharacterized protein</fullName>
    </submittedName>
</protein>
<feature type="region of interest" description="Disordered" evidence="1">
    <location>
        <begin position="182"/>
        <end position="218"/>
    </location>
</feature>
<proteinExistence type="predicted"/>
<organism evidence="2 3">
    <name type="scientific">Dryococelus australis</name>
    <dbReference type="NCBI Taxonomy" id="614101"/>
    <lineage>
        <taxon>Eukaryota</taxon>
        <taxon>Metazoa</taxon>
        <taxon>Ecdysozoa</taxon>
        <taxon>Arthropoda</taxon>
        <taxon>Hexapoda</taxon>
        <taxon>Insecta</taxon>
        <taxon>Pterygota</taxon>
        <taxon>Neoptera</taxon>
        <taxon>Polyneoptera</taxon>
        <taxon>Phasmatodea</taxon>
        <taxon>Verophasmatodea</taxon>
        <taxon>Anareolatae</taxon>
        <taxon>Phasmatidae</taxon>
        <taxon>Eurycanthinae</taxon>
        <taxon>Dryococelus</taxon>
    </lineage>
</organism>
<evidence type="ECO:0000256" key="1">
    <source>
        <dbReference type="SAM" id="MobiDB-lite"/>
    </source>
</evidence>
<comment type="caution">
    <text evidence="2">The sequence shown here is derived from an EMBL/GenBank/DDBJ whole genome shotgun (WGS) entry which is preliminary data.</text>
</comment>